<name>A0A7S1LML5_NEODS</name>
<accession>A0A7S1LML5</accession>
<protein>
    <submittedName>
        <fullName evidence="1">Uncharacterized protein</fullName>
    </submittedName>
</protein>
<dbReference type="EMBL" id="HBGF01016719">
    <property type="protein sequence ID" value="CAD9108576.1"/>
    <property type="molecule type" value="Transcribed_RNA"/>
</dbReference>
<dbReference type="AlphaFoldDB" id="A0A7S1LML5"/>
<gene>
    <name evidence="1" type="ORF">NDES1114_LOCUS10989</name>
</gene>
<reference evidence="1" key="1">
    <citation type="submission" date="2021-01" db="EMBL/GenBank/DDBJ databases">
        <authorList>
            <person name="Corre E."/>
            <person name="Pelletier E."/>
            <person name="Niang G."/>
            <person name="Scheremetjew M."/>
            <person name="Finn R."/>
            <person name="Kale V."/>
            <person name="Holt S."/>
            <person name="Cochrane G."/>
            <person name="Meng A."/>
            <person name="Brown T."/>
            <person name="Cohen L."/>
        </authorList>
    </citation>
    <scope>NUCLEOTIDE SEQUENCE</scope>
    <source>
        <strain evidence="1">CCAP 1951/1</strain>
    </source>
</reference>
<proteinExistence type="predicted"/>
<organism evidence="1">
    <name type="scientific">Neobodo designis</name>
    <name type="common">Flagellated protozoan</name>
    <name type="synonym">Bodo designis</name>
    <dbReference type="NCBI Taxonomy" id="312471"/>
    <lineage>
        <taxon>Eukaryota</taxon>
        <taxon>Discoba</taxon>
        <taxon>Euglenozoa</taxon>
        <taxon>Kinetoplastea</taxon>
        <taxon>Metakinetoplastina</taxon>
        <taxon>Neobodonida</taxon>
        <taxon>Neobodo</taxon>
    </lineage>
</organism>
<evidence type="ECO:0000313" key="1">
    <source>
        <dbReference type="EMBL" id="CAD9108576.1"/>
    </source>
</evidence>
<sequence length="159" mass="16726">MGVLNGVVVKRVPCGQLAVQPIASGFTVVGQCIDASCPMYRRLAAHALGCDTFHIPDAFGRATCRTCNGALAPAAVVLRDCRARAQQHRPVESEEYFSLAEIPDSGEEALVLATSPYAAQAVCGEPMDEPDADIDFRLSHGAVVTFAVTRSTSSSCVVA</sequence>